<sequence>MTLCDAMAHWFHRNVLKATTSQKFELKVTNPTNAIRKLCSDLKLSRSRLLDLIRNANNTNDTVESAFLSYLSLLYGFLWEVKTSEEQVQHVGRPNPSKLRNVLVFKWTHTLLGGSTFSSIDSVYEAANMSVNIGLWFMKHAAMIAAKDDITMNEAKEVHHMLRRAAGIFTFVQTEFLPQLASPPPLASDLDPRVLNAYVNQCTAEAQEVTVARAVELKHNSSLISALANETSKLFLDAANTLRPFKPEISAQWIKYLELKAAFYQSYAYNYCGEKLLAADKCGEAIRAMQESESCLQRAKALCQEYGRTHGPASRVKPDHHTVFKRLAPAVKLTLDKCNRENSLIYHHTVPEEVPLLDTKATYGLVSPIDFQMPSPNSIWNFDMYRVLTSVMTAKIEKEQTLPPIKEEVIHHSSKEPKNASGCMLHTAKLKTRIKIMNQQEVYKKQIANTPEIALASEVFDQFCNATTLKSILGYYRQLCELLKIRPNVINQFYPKLKAKLRSWKAQALWKKFDQRASHKCYNRGKACPNTRVLIIGGGPCGLRTAIEAQLLGAKVVVIEKRDRMSRNNVLHLWPFVIQDLRGLGAKKFFGKFCAGSIDHISIRQLQCILLKVALILGVEFHESVSFVSLIQPPSNQEDGKIGWRAKTLPMEHPVCQYEFDVLIGADGKRNTLEGFKRKEFRGKLAIAITANFINKRTEAEARVEEISGVAFIFNQKFFKELYQETGIDLENIVYYKDDTHYFVMTAKKHSLIDKGVILQDHADTAKLLAKENVDREALMLYAREAAEFSTEYQMMDMEFAVNHYGQPDVAMFDFTSMYAAENASRVLERYNHKLLMILVGDSLLEPFWPTGSGCARGFLSSLDAGWAIKAWGAPLSLLEVIAERESIYRLLGQTTPENLNRDYGAYTLDPHTRYPNLNIRCVTPMQVRSLLDTDDPDNVKSTIQSEMDIPKKRKRRDQRTEVQIHPDTLLRWLQKQVALYDKIHIEDMGASFKDGLAICAIIHRYRPDLIDFYSLDVEDVIMTGKEMAQCDIPDKLLMFSYLAQIYEVFRGEIPCFKHPQLESETEERTTKQVKQLISEDKATKVRHLRLRHANENIQSYMDRKDNIAGRRSRKRRNIEKMSTVEDERQEEVYEIGRHWSWERVKKRQYLREIASRHFYKSMKMLQGNAKRDKDETFEDYSIFLYRQTALSFKDRVKDLEQKILYPDREPKVRIGYQRGSMDEEFSGRIKNFEDKLKGTSFLEKKPRDLLRAIGKIEKTDWNVKEIEKKIEENKMGRSVRHDSVEKVPKWSREQFLARQIKMEKRGNDSKSTYSKYTDIDNTLKSIGKKIWEGSALGCNKVSVMAEQFSVKNQDAEPKLHKSNTKSTIALPAQGGSEMCHFCDKRVYLMEKLSADGKSFHRGNHMFDREKKGGRFYCTQHFGLSGTIKTKTEKKRMDLLNKENVLNAAMTVKVPGKVKEPVENAVGLDLLDRGRTPERIEFENLAEISDPEEAHSQMDEDEWTDRNFGVSTAEMGSSDDVSDVSDSDEDNEVFEEAVEQPLTTEGTLELAKNWTLRYSNPHATIGQSDTGSNEYEDSSDDYISEDDESGTATEDEEDIRARELRKREVWLKVPSRNSDTETGSETEIASSKDVSTEESAENSATEISTDSEFEHDEATPTQHEIPEITINDSYVRKTRGTYVEPKKVQVKSKMILSVNCNLKQDKEEKDTNEQFLKDDCVKHESSKEIICNIPSPVNMNACKPLLNPRKGDYLLNRTNSTGGIASRLSLELKRRYLLGGSALGGSVVKSGSTSNVDTKLRNFTDSISQHQKLLNPAPEPSPTMQAFLQGTKKLQNSNASLSPLSPTTLFSRHLTINYYQNSSDDITYKPTTLIGNSKMQQLPDLVKESKIDSDSLSSDFNEMAENDNFIAINLLPPRLQIHSTDGDLVLDEQVEYKRYDPNDGQAFEPDSIEDRRLLNRLDMDSSIGNVRTAEAMNNNMEQLNLQDNDEKSDCSSPISETSNKQDNSEENDITAAFTETEFSEWARDGEALVSDDLFDVELDPNFVTVRKKNVSSSAKEFSMPTYIAKKDETKLDCCKNDQNQFPQNNTSTLLTNDEDINYMDTDNELLLDDSLQDVSNITLLRNRGYVEFVNIKTINMSVPANTQHNLPVTNAPIVQLDLENDSNDEDEEEGFKDTNVIEIDPITMEDVMGKLNKSTKRPPIIKEIQMKIVEQCKEISNENREKEQLIEAFNKELLQSIEEDSLLTVEPAEDTTTSEAITVLASPIDNQMSIVAVTEMTTETERQKNTNKINCSNPDYLEYVNRLQSRIAEFGNTKDFIDAKKSKQKISKSMAQTRNTDVITKDVTCQEITITDDNNTSSPATLRKLEEITRERSKQKDVIQDLLMDKLEAHKQKSAEKKARRAARVLSATRISSSDKSISSNIPSVGTKFVPTSIMSPISSSFCTVYDETKKSSDSAIYSPSHQQCDQMEGEITKKINKSTTQPMDEKPITVSLEDIFDTSLASLRLRNEEQGKSATKNRQDAKNWNKIKSNEDLSLNPENKIKMNTNRRQLFTEDGKEDNTSRKEKIRPYSFSVMDNVKLKLQISKSTDNMKNLAKGVDLEKLPTSTKSMDESLNTADDSLSEDDTKTTTLSCKQRVTVMEESCNSMSRKLKTNKKIARQAQLKRLRMAQEIQRKLEETEVKQKELESRGVSVEKSLRGEGDLPDREEADLLREWFDLMKERTELRRYEKELLIRAQEVQLEDRHERLQQELRERLADDDDKKSSNDVKKEGEILTEMLEIVTKRDSLIALLEEERQRYQDEERDLEAQMLAKGLRLTPIKKCGSKYSV</sequence>
<evidence type="ECO:0000256" key="7">
    <source>
        <dbReference type="ARBA" id="ARBA00022723"/>
    </source>
</evidence>
<dbReference type="SMART" id="SM01203">
    <property type="entry name" value="DUF3585"/>
    <property type="match status" value="1"/>
</dbReference>
<keyword evidence="11" id="KW-0560">Oxidoreductase</keyword>
<dbReference type="PANTHER" id="PTHR23167:SF54">
    <property type="entry name" value="[F-ACTIN]-MONOOXYGENASE MICAL"/>
    <property type="match status" value="1"/>
</dbReference>
<keyword evidence="12" id="KW-0503">Monooxygenase</keyword>
<dbReference type="SUPFAM" id="SSF47576">
    <property type="entry name" value="Calponin-homology domain, CH-domain"/>
    <property type="match status" value="1"/>
</dbReference>
<evidence type="ECO:0000256" key="4">
    <source>
        <dbReference type="ARBA" id="ARBA00012709"/>
    </source>
</evidence>
<dbReference type="Pfam" id="PF01494">
    <property type="entry name" value="FAD_binding_3"/>
    <property type="match status" value="1"/>
</dbReference>
<dbReference type="PROSITE" id="PS51180">
    <property type="entry name" value="BRO1"/>
    <property type="match status" value="1"/>
</dbReference>
<dbReference type="GO" id="GO:0071949">
    <property type="term" value="F:FAD binding"/>
    <property type="evidence" value="ECO:0007669"/>
    <property type="project" value="InterPro"/>
</dbReference>
<keyword evidence="16" id="KW-0175">Coiled coil</keyword>
<evidence type="ECO:0000256" key="6">
    <source>
        <dbReference type="ARBA" id="ARBA00022630"/>
    </source>
</evidence>
<feature type="compositionally biased region" description="Polar residues" evidence="17">
    <location>
        <begin position="2610"/>
        <end position="2623"/>
    </location>
</feature>
<feature type="compositionally biased region" description="Polar residues" evidence="17">
    <location>
        <begin position="1615"/>
        <end position="1633"/>
    </location>
</feature>
<feature type="region of interest" description="Disordered" evidence="17">
    <location>
        <begin position="1510"/>
        <end position="1532"/>
    </location>
</feature>
<dbReference type="EC" id="1.14.13.225" evidence="4"/>
<feature type="compositionally biased region" description="Acidic residues" evidence="17">
    <location>
        <begin position="1520"/>
        <end position="1532"/>
    </location>
</feature>
<dbReference type="PROSITE" id="PS50021">
    <property type="entry name" value="CH"/>
    <property type="match status" value="1"/>
</dbReference>
<evidence type="ECO:0000259" key="20">
    <source>
        <dbReference type="PROSITE" id="PS51848"/>
    </source>
</evidence>
<feature type="coiled-coil region" evidence="16">
    <location>
        <begin position="2205"/>
        <end position="2243"/>
    </location>
</feature>
<feature type="region of interest" description="Disordered" evidence="17">
    <location>
        <begin position="1986"/>
        <end position="2010"/>
    </location>
</feature>
<dbReference type="Pfam" id="PF25413">
    <property type="entry name" value="Rossman_Mical"/>
    <property type="match status" value="1"/>
</dbReference>
<dbReference type="OMA" id="PIKKCGP"/>
<dbReference type="InterPro" id="IPR022735">
    <property type="entry name" value="bMERB_dom"/>
</dbReference>
<dbReference type="SUPFAM" id="SSF51905">
    <property type="entry name" value="FAD/NAD(P)-binding domain"/>
    <property type="match status" value="1"/>
</dbReference>
<feature type="region of interest" description="Disordered" evidence="17">
    <location>
        <begin position="1562"/>
        <end position="1600"/>
    </location>
</feature>
<keyword evidence="14" id="KW-0009">Actin-binding</keyword>
<dbReference type="PANTHER" id="PTHR23167">
    <property type="entry name" value="CALPONIN HOMOLOGY DOMAIN-CONTAINING PROTEIN DDB_G0272472-RELATED"/>
    <property type="match status" value="1"/>
</dbReference>
<feature type="region of interest" description="Disordered" evidence="17">
    <location>
        <begin position="1615"/>
        <end position="1672"/>
    </location>
</feature>
<reference evidence="21 22" key="1">
    <citation type="journal article" date="2014" name="Curr. Biol.">
        <title>The genome of the clonal raider ant Cerapachys biroi.</title>
        <authorList>
            <person name="Oxley P.R."/>
            <person name="Ji L."/>
            <person name="Fetter-Pruneda I."/>
            <person name="McKenzie S.K."/>
            <person name="Li C."/>
            <person name="Hu H."/>
            <person name="Zhang G."/>
            <person name="Kronauer D.J."/>
        </authorList>
    </citation>
    <scope>NUCLEOTIDE SEQUENCE [LARGE SCALE GENOMIC DNA]</scope>
</reference>
<feature type="region of interest" description="Disordered" evidence="17">
    <location>
        <begin position="2685"/>
        <end position="2707"/>
    </location>
</feature>
<comment type="catalytic activity">
    <reaction evidence="15">
        <text>L-methionyl-[F-actin] + NADPH + O2 + H(+) = L-methionyl-(R)-S-oxide-[F-actin] + NADP(+) + H2O</text>
        <dbReference type="Rhea" id="RHEA:51308"/>
        <dbReference type="Rhea" id="RHEA-COMP:12953"/>
        <dbReference type="Rhea" id="RHEA-COMP:12956"/>
        <dbReference type="ChEBI" id="CHEBI:15377"/>
        <dbReference type="ChEBI" id="CHEBI:15378"/>
        <dbReference type="ChEBI" id="CHEBI:15379"/>
        <dbReference type="ChEBI" id="CHEBI:16044"/>
        <dbReference type="ChEBI" id="CHEBI:45764"/>
        <dbReference type="ChEBI" id="CHEBI:57783"/>
        <dbReference type="ChEBI" id="CHEBI:58349"/>
        <dbReference type="EC" id="1.14.13.225"/>
    </reaction>
</comment>
<dbReference type="GO" id="GO:0003779">
    <property type="term" value="F:actin binding"/>
    <property type="evidence" value="ECO:0007669"/>
    <property type="project" value="UniProtKB-KW"/>
</dbReference>
<protein>
    <recommendedName>
        <fullName evidence="4">F-actin monooxygenase</fullName>
        <ecNumber evidence="4">1.14.13.225</ecNumber>
    </recommendedName>
</protein>
<comment type="cofactor">
    <cofactor evidence="1">
        <name>FAD</name>
        <dbReference type="ChEBI" id="CHEBI:57692"/>
    </cofactor>
</comment>
<dbReference type="InterPro" id="IPR001715">
    <property type="entry name" value="CH_dom"/>
</dbReference>
<comment type="subcellular location">
    <subcellularLocation>
        <location evidence="2">Cytoplasm</location>
    </subcellularLocation>
</comment>
<keyword evidence="7" id="KW-0479">Metal-binding</keyword>
<keyword evidence="9" id="KW-0862">Zinc</keyword>
<evidence type="ECO:0000256" key="14">
    <source>
        <dbReference type="ARBA" id="ARBA00023203"/>
    </source>
</evidence>
<keyword evidence="22" id="KW-1185">Reference proteome</keyword>
<dbReference type="Gene3D" id="1.25.40.280">
    <property type="entry name" value="alix/aip1 like domains"/>
    <property type="match status" value="1"/>
</dbReference>
<dbReference type="STRING" id="2015173.A0A026W2Q2"/>
<keyword evidence="8" id="KW-0274">FAD</keyword>
<dbReference type="InterPro" id="IPR057494">
    <property type="entry name" value="Rossman_Mical"/>
</dbReference>
<feature type="region of interest" description="Disordered" evidence="17">
    <location>
        <begin position="2512"/>
        <end position="2535"/>
    </location>
</feature>
<evidence type="ECO:0000313" key="22">
    <source>
        <dbReference type="Proteomes" id="UP000053097"/>
    </source>
</evidence>
<keyword evidence="13" id="KW-0440">LIM domain</keyword>
<evidence type="ECO:0000256" key="9">
    <source>
        <dbReference type="ARBA" id="ARBA00022833"/>
    </source>
</evidence>
<dbReference type="SMART" id="SM01041">
    <property type="entry name" value="BRO1"/>
    <property type="match status" value="1"/>
</dbReference>
<dbReference type="EMBL" id="KK107459">
    <property type="protein sequence ID" value="EZA50357.1"/>
    <property type="molecule type" value="Genomic_DNA"/>
</dbReference>
<evidence type="ECO:0000313" key="21">
    <source>
        <dbReference type="EMBL" id="EZA50357.1"/>
    </source>
</evidence>
<dbReference type="SUPFAM" id="SSF57716">
    <property type="entry name" value="Glucocorticoid receptor-like (DNA-binding domain)"/>
    <property type="match status" value="1"/>
</dbReference>
<dbReference type="GO" id="GO:0120501">
    <property type="term" value="F:F-actin monooxygenase activity"/>
    <property type="evidence" value="ECO:0007669"/>
    <property type="project" value="UniProtKB-EC"/>
</dbReference>
<evidence type="ECO:0000259" key="18">
    <source>
        <dbReference type="PROSITE" id="PS50021"/>
    </source>
</evidence>
<evidence type="ECO:0000256" key="10">
    <source>
        <dbReference type="ARBA" id="ARBA00022857"/>
    </source>
</evidence>
<dbReference type="Gene3D" id="1.10.418.10">
    <property type="entry name" value="Calponin-like domain"/>
    <property type="match status" value="1"/>
</dbReference>
<dbReference type="GO" id="GO:0005737">
    <property type="term" value="C:cytoplasm"/>
    <property type="evidence" value="ECO:0007669"/>
    <property type="project" value="UniProtKB-SubCell"/>
</dbReference>
<keyword evidence="5" id="KW-0963">Cytoplasm</keyword>
<dbReference type="InterPro" id="IPR036188">
    <property type="entry name" value="FAD/NAD-bd_sf"/>
</dbReference>
<keyword evidence="6" id="KW-0285">Flavoprotein</keyword>
<feature type="coiled-coil region" evidence="16">
    <location>
        <begin position="2789"/>
        <end position="2816"/>
    </location>
</feature>
<dbReference type="InterPro" id="IPR036872">
    <property type="entry name" value="CH_dom_sf"/>
</dbReference>
<evidence type="ECO:0000256" key="13">
    <source>
        <dbReference type="ARBA" id="ARBA00023038"/>
    </source>
</evidence>
<dbReference type="FunFam" id="3.50.50.60:FF:000004">
    <property type="entry name" value="protein-methionine sulfoxide oxidase MICAL2 isoform X1"/>
    <property type="match status" value="1"/>
</dbReference>
<dbReference type="PROSITE" id="PS51848">
    <property type="entry name" value="BMERB"/>
    <property type="match status" value="1"/>
</dbReference>
<dbReference type="InterPro" id="IPR004328">
    <property type="entry name" value="BRO1_dom"/>
</dbReference>
<proteinExistence type="inferred from homology"/>
<evidence type="ECO:0000256" key="5">
    <source>
        <dbReference type="ARBA" id="ARBA00022490"/>
    </source>
</evidence>
<evidence type="ECO:0000256" key="17">
    <source>
        <dbReference type="SAM" id="MobiDB-lite"/>
    </source>
</evidence>
<dbReference type="GO" id="GO:0046872">
    <property type="term" value="F:metal ion binding"/>
    <property type="evidence" value="ECO:0007669"/>
    <property type="project" value="UniProtKB-KW"/>
</dbReference>
<feature type="compositionally biased region" description="Polar residues" evidence="17">
    <location>
        <begin position="1994"/>
        <end position="2005"/>
    </location>
</feature>
<dbReference type="Pfam" id="PF03097">
    <property type="entry name" value="BRO1"/>
    <property type="match status" value="1"/>
</dbReference>
<dbReference type="Proteomes" id="UP000053097">
    <property type="component" value="Unassembled WGS sequence"/>
</dbReference>
<feature type="domain" description="BMERB" evidence="20">
    <location>
        <begin position="2663"/>
        <end position="2812"/>
    </location>
</feature>
<evidence type="ECO:0000256" key="3">
    <source>
        <dbReference type="ARBA" id="ARBA00008223"/>
    </source>
</evidence>
<evidence type="ECO:0000256" key="15">
    <source>
        <dbReference type="ARBA" id="ARBA00049522"/>
    </source>
</evidence>
<feature type="domain" description="Calponin-homology (CH)" evidence="18">
    <location>
        <begin position="964"/>
        <end position="1094"/>
    </location>
</feature>
<evidence type="ECO:0000256" key="12">
    <source>
        <dbReference type="ARBA" id="ARBA00023033"/>
    </source>
</evidence>
<organism evidence="21 22">
    <name type="scientific">Ooceraea biroi</name>
    <name type="common">Clonal raider ant</name>
    <name type="synonym">Cerapachys biroi</name>
    <dbReference type="NCBI Taxonomy" id="2015173"/>
    <lineage>
        <taxon>Eukaryota</taxon>
        <taxon>Metazoa</taxon>
        <taxon>Ecdysozoa</taxon>
        <taxon>Arthropoda</taxon>
        <taxon>Hexapoda</taxon>
        <taxon>Insecta</taxon>
        <taxon>Pterygota</taxon>
        <taxon>Neoptera</taxon>
        <taxon>Endopterygota</taxon>
        <taxon>Hymenoptera</taxon>
        <taxon>Apocrita</taxon>
        <taxon>Aculeata</taxon>
        <taxon>Formicoidea</taxon>
        <taxon>Formicidae</taxon>
        <taxon>Dorylinae</taxon>
        <taxon>Ooceraea</taxon>
    </lineage>
</organism>
<comment type="similarity">
    <text evidence="3">Belongs to the Mical family.</text>
</comment>
<evidence type="ECO:0000256" key="8">
    <source>
        <dbReference type="ARBA" id="ARBA00022827"/>
    </source>
</evidence>
<dbReference type="InterPro" id="IPR002938">
    <property type="entry name" value="FAD-bd"/>
</dbReference>
<evidence type="ECO:0000256" key="11">
    <source>
        <dbReference type="ARBA" id="ARBA00023002"/>
    </source>
</evidence>
<dbReference type="Pfam" id="PF12130">
    <property type="entry name" value="bMERB_dom"/>
    <property type="match status" value="1"/>
</dbReference>
<keyword evidence="10" id="KW-0521">NADP</keyword>
<dbReference type="PRINTS" id="PR00420">
    <property type="entry name" value="RNGMNOXGNASE"/>
</dbReference>
<dbReference type="InterPro" id="IPR038499">
    <property type="entry name" value="BRO1_sf"/>
</dbReference>
<accession>A0A026W2Q2</accession>
<evidence type="ECO:0000256" key="2">
    <source>
        <dbReference type="ARBA" id="ARBA00004496"/>
    </source>
</evidence>
<evidence type="ECO:0000259" key="19">
    <source>
        <dbReference type="PROSITE" id="PS51180"/>
    </source>
</evidence>
<name>A0A026W2Q2_OOCBI</name>
<feature type="domain" description="BRO1" evidence="19">
    <location>
        <begin position="1"/>
        <end position="475"/>
    </location>
</feature>
<evidence type="ECO:0000256" key="1">
    <source>
        <dbReference type="ARBA" id="ARBA00001974"/>
    </source>
</evidence>
<dbReference type="InterPro" id="IPR050540">
    <property type="entry name" value="F-actin_Monoox_Mical"/>
</dbReference>
<dbReference type="Gene3D" id="3.50.50.60">
    <property type="entry name" value="FAD/NAD(P)-binding domain"/>
    <property type="match status" value="1"/>
</dbReference>
<feature type="compositionally biased region" description="Acidic residues" evidence="17">
    <location>
        <begin position="1574"/>
        <end position="1598"/>
    </location>
</feature>
<feature type="compositionally biased region" description="Polar residues" evidence="17">
    <location>
        <begin position="1562"/>
        <end position="1573"/>
    </location>
</feature>
<dbReference type="OrthoDB" id="20799at2759"/>
<dbReference type="Pfam" id="PF00307">
    <property type="entry name" value="CH"/>
    <property type="match status" value="1"/>
</dbReference>
<feature type="region of interest" description="Disordered" evidence="17">
    <location>
        <begin position="2610"/>
        <end position="2631"/>
    </location>
</feature>
<gene>
    <name evidence="21" type="ORF">X777_11168</name>
</gene>
<dbReference type="CDD" id="cd09243">
    <property type="entry name" value="BRO1_Brox_like"/>
    <property type="match status" value="1"/>
</dbReference>
<evidence type="ECO:0000256" key="16">
    <source>
        <dbReference type="SAM" id="Coils"/>
    </source>
</evidence>